<gene>
    <name evidence="1" type="ORF">E7681_11110</name>
</gene>
<dbReference type="Proteomes" id="UP000306113">
    <property type="component" value="Unassembled WGS sequence"/>
</dbReference>
<name>A0A4S3M946_9RHOB</name>
<protein>
    <submittedName>
        <fullName evidence="1">Uncharacterized protein</fullName>
    </submittedName>
</protein>
<comment type="caution">
    <text evidence="1">The sequence shown here is derived from an EMBL/GenBank/DDBJ whole genome shotgun (WGS) entry which is preliminary data.</text>
</comment>
<evidence type="ECO:0000313" key="1">
    <source>
        <dbReference type="EMBL" id="THD73546.1"/>
    </source>
</evidence>
<reference evidence="1 2" key="1">
    <citation type="submission" date="2019-04" db="EMBL/GenBank/DDBJ databases">
        <title>Draft genome sequence of Youngimonas vesicularis.</title>
        <authorList>
            <person name="Hameed A."/>
        </authorList>
    </citation>
    <scope>NUCLEOTIDE SEQUENCE [LARGE SCALE GENOMIC DNA]</scope>
    <source>
        <strain evidence="1 2">CC-AMW-E</strain>
    </source>
</reference>
<keyword evidence="2" id="KW-1185">Reference proteome</keyword>
<dbReference type="AlphaFoldDB" id="A0A4S3M946"/>
<dbReference type="OrthoDB" id="7745493at2"/>
<proteinExistence type="predicted"/>
<evidence type="ECO:0000313" key="2">
    <source>
        <dbReference type="Proteomes" id="UP000306113"/>
    </source>
</evidence>
<organism evidence="1 2">
    <name type="scientific">Thalassobius vesicularis</name>
    <dbReference type="NCBI Taxonomy" id="1294297"/>
    <lineage>
        <taxon>Bacteria</taxon>
        <taxon>Pseudomonadati</taxon>
        <taxon>Pseudomonadota</taxon>
        <taxon>Alphaproteobacteria</taxon>
        <taxon>Rhodobacterales</taxon>
        <taxon>Roseobacteraceae</taxon>
        <taxon>Thalassovita</taxon>
    </lineage>
</organism>
<dbReference type="EMBL" id="SSMD01000005">
    <property type="protein sequence ID" value="THD73546.1"/>
    <property type="molecule type" value="Genomic_DNA"/>
</dbReference>
<accession>A0A4S3M946</accession>
<sequence>MTIRAFDDVPEHRFEVLEVHEDCVTGFALTGPFAGEYGEPPIELVVFEGQEPLAGMPHIPESR</sequence>